<dbReference type="HOGENOM" id="CLU_2037838_0_0_1"/>
<dbReference type="AlphaFoldDB" id="M2UKG4"/>
<evidence type="ECO:0000313" key="1">
    <source>
        <dbReference type="EMBL" id="EMD94136.1"/>
    </source>
</evidence>
<protein>
    <submittedName>
        <fullName evidence="1">Uncharacterized protein</fullName>
    </submittedName>
</protein>
<reference evidence="1 2" key="1">
    <citation type="journal article" date="2012" name="PLoS Pathog.">
        <title>Diverse lifestyles and strategies of plant pathogenesis encoded in the genomes of eighteen Dothideomycetes fungi.</title>
        <authorList>
            <person name="Ohm R.A."/>
            <person name="Feau N."/>
            <person name="Henrissat B."/>
            <person name="Schoch C.L."/>
            <person name="Horwitz B.A."/>
            <person name="Barry K.W."/>
            <person name="Condon B.J."/>
            <person name="Copeland A.C."/>
            <person name="Dhillon B."/>
            <person name="Glaser F."/>
            <person name="Hesse C.N."/>
            <person name="Kosti I."/>
            <person name="LaButti K."/>
            <person name="Lindquist E.A."/>
            <person name="Lucas S."/>
            <person name="Salamov A.A."/>
            <person name="Bradshaw R.E."/>
            <person name="Ciuffetti L."/>
            <person name="Hamelin R.C."/>
            <person name="Kema G.H.J."/>
            <person name="Lawrence C."/>
            <person name="Scott J.A."/>
            <person name="Spatafora J.W."/>
            <person name="Turgeon B.G."/>
            <person name="de Wit P.J.G.M."/>
            <person name="Zhong S."/>
            <person name="Goodwin S.B."/>
            <person name="Grigoriev I.V."/>
        </authorList>
    </citation>
    <scope>NUCLEOTIDE SEQUENCE [LARGE SCALE GENOMIC DNA]</scope>
    <source>
        <strain evidence="2">C5 / ATCC 48332 / race O</strain>
    </source>
</reference>
<organism evidence="1 2">
    <name type="scientific">Cochliobolus heterostrophus (strain C5 / ATCC 48332 / race O)</name>
    <name type="common">Southern corn leaf blight fungus</name>
    <name type="synonym">Bipolaris maydis</name>
    <dbReference type="NCBI Taxonomy" id="701091"/>
    <lineage>
        <taxon>Eukaryota</taxon>
        <taxon>Fungi</taxon>
        <taxon>Dikarya</taxon>
        <taxon>Ascomycota</taxon>
        <taxon>Pezizomycotina</taxon>
        <taxon>Dothideomycetes</taxon>
        <taxon>Pleosporomycetidae</taxon>
        <taxon>Pleosporales</taxon>
        <taxon>Pleosporineae</taxon>
        <taxon>Pleosporaceae</taxon>
        <taxon>Bipolaris</taxon>
    </lineage>
</organism>
<proteinExistence type="predicted"/>
<reference evidence="2" key="2">
    <citation type="journal article" date="2013" name="PLoS Genet.">
        <title>Comparative genome structure, secondary metabolite, and effector coding capacity across Cochliobolus pathogens.</title>
        <authorList>
            <person name="Condon B.J."/>
            <person name="Leng Y."/>
            <person name="Wu D."/>
            <person name="Bushley K.E."/>
            <person name="Ohm R.A."/>
            <person name="Otillar R."/>
            <person name="Martin J."/>
            <person name="Schackwitz W."/>
            <person name="Grimwood J."/>
            <person name="MohdZainudin N."/>
            <person name="Xue C."/>
            <person name="Wang R."/>
            <person name="Manning V.A."/>
            <person name="Dhillon B."/>
            <person name="Tu Z.J."/>
            <person name="Steffenson B.J."/>
            <person name="Salamov A."/>
            <person name="Sun H."/>
            <person name="Lowry S."/>
            <person name="LaButti K."/>
            <person name="Han J."/>
            <person name="Copeland A."/>
            <person name="Lindquist E."/>
            <person name="Barry K."/>
            <person name="Schmutz J."/>
            <person name="Baker S.E."/>
            <person name="Ciuffetti L.M."/>
            <person name="Grigoriev I.V."/>
            <person name="Zhong S."/>
            <person name="Turgeon B.G."/>
        </authorList>
    </citation>
    <scope>NUCLEOTIDE SEQUENCE [LARGE SCALE GENOMIC DNA]</scope>
    <source>
        <strain evidence="2">C5 / ATCC 48332 / race O</strain>
    </source>
</reference>
<dbReference type="Proteomes" id="UP000016936">
    <property type="component" value="Unassembled WGS sequence"/>
</dbReference>
<gene>
    <name evidence="1" type="ORF">COCHEDRAFT_1020219</name>
</gene>
<evidence type="ECO:0000313" key="2">
    <source>
        <dbReference type="Proteomes" id="UP000016936"/>
    </source>
</evidence>
<sequence>MPACRFTGTLGNKDSKSYGMRDCAVTNVLLVDGIPVMPRAVQHHGTVVLVIPILLVAQDNYLKTSFHHKGTPPFVWWGRILIAPSRGYVSSTMLRDGWCQIITEGYLGRFKYSRAPEDLTG</sequence>
<accession>M2UKG4</accession>
<dbReference type="EMBL" id="KB445572">
    <property type="protein sequence ID" value="EMD94136.1"/>
    <property type="molecule type" value="Genomic_DNA"/>
</dbReference>
<keyword evidence="2" id="KW-1185">Reference proteome</keyword>
<name>M2UKG4_COCH5</name>